<reference evidence="1 2" key="1">
    <citation type="submission" date="2024-03" db="EMBL/GenBank/DDBJ databases">
        <title>Community enrichment and isolation of bacterial strains for fucoidan degradation.</title>
        <authorList>
            <person name="Sichert A."/>
        </authorList>
    </citation>
    <scope>NUCLEOTIDE SEQUENCE [LARGE SCALE GENOMIC DNA]</scope>
    <source>
        <strain evidence="1 2">AS12</strain>
    </source>
</reference>
<gene>
    <name evidence="1" type="ORF">WNY77_18760</name>
</gene>
<sequence length="78" mass="8416">MSLIVFVDFTQPNFSVLTFTLTTIASHSNDFTLADIQSFTAIDSAVLHAFAQVNLVRTSGTGTTAIPLLFYILNSAIC</sequence>
<dbReference type="Proteomes" id="UP001461163">
    <property type="component" value="Unassembled WGS sequence"/>
</dbReference>
<proteinExistence type="predicted"/>
<evidence type="ECO:0000313" key="1">
    <source>
        <dbReference type="EMBL" id="MEM5499459.1"/>
    </source>
</evidence>
<accession>A0ABU9SZZ8</accession>
<dbReference type="EMBL" id="JBBMQS010000014">
    <property type="protein sequence ID" value="MEM5499459.1"/>
    <property type="molecule type" value="Genomic_DNA"/>
</dbReference>
<name>A0ABU9SZZ8_9ALTE</name>
<keyword evidence="2" id="KW-1185">Reference proteome</keyword>
<protein>
    <submittedName>
        <fullName evidence="1">Uncharacterized protein</fullName>
    </submittedName>
</protein>
<organism evidence="1 2">
    <name type="scientific">Paraglaciecola mesophila</name>
    <dbReference type="NCBI Taxonomy" id="197222"/>
    <lineage>
        <taxon>Bacteria</taxon>
        <taxon>Pseudomonadati</taxon>
        <taxon>Pseudomonadota</taxon>
        <taxon>Gammaproteobacteria</taxon>
        <taxon>Alteromonadales</taxon>
        <taxon>Alteromonadaceae</taxon>
        <taxon>Paraglaciecola</taxon>
    </lineage>
</organism>
<evidence type="ECO:0000313" key="2">
    <source>
        <dbReference type="Proteomes" id="UP001461163"/>
    </source>
</evidence>
<dbReference type="RefSeq" id="WP_342882584.1">
    <property type="nucleotide sequence ID" value="NZ_JBBMQS010000014.1"/>
</dbReference>
<comment type="caution">
    <text evidence="1">The sequence shown here is derived from an EMBL/GenBank/DDBJ whole genome shotgun (WGS) entry which is preliminary data.</text>
</comment>